<reference evidence="3" key="1">
    <citation type="submission" date="2016-11" db="UniProtKB">
        <authorList>
            <consortium name="WormBaseParasite"/>
        </authorList>
    </citation>
    <scope>IDENTIFICATION</scope>
</reference>
<feature type="compositionally biased region" description="Low complexity" evidence="1">
    <location>
        <begin position="643"/>
        <end position="660"/>
    </location>
</feature>
<evidence type="ECO:0000313" key="3">
    <source>
        <dbReference type="WBParaSite" id="maker-unitig_29926-snap-gene-0.2-mRNA-1"/>
    </source>
</evidence>
<name>A0A1I8FD33_9PLAT</name>
<evidence type="ECO:0000256" key="1">
    <source>
        <dbReference type="SAM" id="MobiDB-lite"/>
    </source>
</evidence>
<feature type="compositionally biased region" description="Low complexity" evidence="1">
    <location>
        <begin position="784"/>
        <end position="799"/>
    </location>
</feature>
<keyword evidence="2" id="KW-1185">Reference proteome</keyword>
<evidence type="ECO:0000313" key="2">
    <source>
        <dbReference type="Proteomes" id="UP000095280"/>
    </source>
</evidence>
<feature type="compositionally biased region" description="Low complexity" evidence="1">
    <location>
        <begin position="96"/>
        <end position="115"/>
    </location>
</feature>
<feature type="compositionally biased region" description="Polar residues" evidence="1">
    <location>
        <begin position="142"/>
        <end position="152"/>
    </location>
</feature>
<feature type="region of interest" description="Disordered" evidence="1">
    <location>
        <begin position="780"/>
        <end position="811"/>
    </location>
</feature>
<sequence length="991" mass="108572">LPPALKDALNAAVENLSDLDAETFHVPFLEVITRHKATHGPRHGPGRHVHQINSAERYELITNESTPSLTGVIEMIGVALKDDLLTQQKLKRQDGSSSSSRKSSQQNSASSNPSPMLTVRASASAANCRAHSLEKKKRRQETQPSAAQQVPASDQLRSRRCQRWRASAAASCPQLTRARAAEEAAEFSATLAASFARPAGQDQVDAAEESIVAAPEAFSKRGCCRATRCYSTIVETEAERRRRKAEAEESGVLQPLLAEKSESSQAINRLRIMLILKGSDLPQSRQTRGNGRSAVRGRLQRRRRCCWPPASSTLRRGEHQAAAGGRTRAAEACARIFKQLIANMNARTIGAIRTPRKWRRVFESLPADSLEKCDCLLELVRSDLCKESGVSGTSVFAASLRLGYLIFSSLRWHLKFQLEAIVTSEGSRGVRLTTASWLWNRCTALAVPAFRCREVYLNYDCDLLLLQPVQGHHRGCCPRTPSAPAAALFSHALVSSLDALLTVIDLHREAHCNAAAAVSATKAAASQKQPQPASCVQLRPLRAAPASTNIGDVIGDDVTKHRCLGGLLRRQGAGAPARAQRSCCNKGAELFNRNPAKGAGVSWRTQAAVPQLSESVPPSCGRNPSLDKKVLTRRVPISQQKNAGGQFSAQPSAAASTSPADELTRRLRDYLETFRLPACAREHFADHTGTAPTRHPFATKRRTPLAYSCWLIPRSSCAAGSTRAGQLHSREPAAVGAGWTWDLFTNLIWGPPWPALCRHVFDRQRDEAIVVPKARYRGFRKSTSSSRGGPIRGAGPPVAARRRMHSRRMPAGAAGSVDRSKFLRMDSLRRISKGSDLWPCRTNYQYQGPAVRRAQLRCSGRGRLRVIYFELLMQVLLQNRDRLGPLLVIRAELLSTMWFSCLRPLLNPGQGRPNPARRSAGGLYGWHGTHQHARHASVPANGLAHSCSLCWRFLWRWGGLPSSRLPAEVGLQPCQRAFGPSAFSSSRIGVK</sequence>
<feature type="region of interest" description="Disordered" evidence="1">
    <location>
        <begin position="610"/>
        <end position="661"/>
    </location>
</feature>
<dbReference type="Proteomes" id="UP000095280">
    <property type="component" value="Unplaced"/>
</dbReference>
<proteinExistence type="predicted"/>
<accession>A0A1I8FD33</accession>
<dbReference type="WBParaSite" id="maker-unitig_29926-snap-gene-0.2-mRNA-1">
    <property type="protein sequence ID" value="maker-unitig_29926-snap-gene-0.2-mRNA-1"/>
    <property type="gene ID" value="maker-unitig_29926-snap-gene-0.2"/>
</dbReference>
<dbReference type="AlphaFoldDB" id="A0A1I8FD33"/>
<organism evidence="2 3">
    <name type="scientific">Macrostomum lignano</name>
    <dbReference type="NCBI Taxonomy" id="282301"/>
    <lineage>
        <taxon>Eukaryota</taxon>
        <taxon>Metazoa</taxon>
        <taxon>Spiralia</taxon>
        <taxon>Lophotrochozoa</taxon>
        <taxon>Platyhelminthes</taxon>
        <taxon>Rhabditophora</taxon>
        <taxon>Macrostomorpha</taxon>
        <taxon>Macrostomida</taxon>
        <taxon>Macrostomidae</taxon>
        <taxon>Macrostomum</taxon>
    </lineage>
</organism>
<feature type="region of interest" description="Disordered" evidence="1">
    <location>
        <begin position="89"/>
        <end position="159"/>
    </location>
</feature>
<protein>
    <submittedName>
        <fullName evidence="3">HECT domain-containing protein</fullName>
    </submittedName>
</protein>